<evidence type="ECO:0000313" key="3">
    <source>
        <dbReference type="Proteomes" id="UP001242368"/>
    </source>
</evidence>
<name>A0ABT8CSX2_9FLAO</name>
<organism evidence="2 3">
    <name type="scientific">Paenimyroides ceti</name>
    <dbReference type="NCBI Taxonomy" id="395087"/>
    <lineage>
        <taxon>Bacteria</taxon>
        <taxon>Pseudomonadati</taxon>
        <taxon>Bacteroidota</taxon>
        <taxon>Flavobacteriia</taxon>
        <taxon>Flavobacteriales</taxon>
        <taxon>Flavobacteriaceae</taxon>
        <taxon>Paenimyroides</taxon>
    </lineage>
</organism>
<dbReference type="RefSeq" id="WP_290362917.1">
    <property type="nucleotide sequence ID" value="NZ_JAUFQU010000001.1"/>
</dbReference>
<reference evidence="3" key="1">
    <citation type="journal article" date="2019" name="Int. J. Syst. Evol. Microbiol.">
        <title>The Global Catalogue of Microorganisms (GCM) 10K type strain sequencing project: providing services to taxonomists for standard genome sequencing and annotation.</title>
        <authorList>
            <consortium name="The Broad Institute Genomics Platform"/>
            <consortium name="The Broad Institute Genome Sequencing Center for Infectious Disease"/>
            <person name="Wu L."/>
            <person name="Ma J."/>
        </authorList>
    </citation>
    <scope>NUCLEOTIDE SEQUENCE [LARGE SCALE GENOMIC DNA]</scope>
    <source>
        <strain evidence="3">CECT 7184</strain>
    </source>
</reference>
<dbReference type="Pfam" id="PF12706">
    <property type="entry name" value="Lactamase_B_2"/>
    <property type="match status" value="1"/>
</dbReference>
<comment type="caution">
    <text evidence="2">The sequence shown here is derived from an EMBL/GenBank/DDBJ whole genome shotgun (WGS) entry which is preliminary data.</text>
</comment>
<dbReference type="PANTHER" id="PTHR15032">
    <property type="entry name" value="N-ACYL-PHOSPHATIDYLETHANOLAMINE-HYDROLYZING PHOSPHOLIPASE D"/>
    <property type="match status" value="1"/>
</dbReference>
<accession>A0ABT8CSX2</accession>
<dbReference type="PANTHER" id="PTHR15032:SF4">
    <property type="entry name" value="N-ACYL-PHOSPHATIDYLETHANOLAMINE-HYDROLYZING PHOSPHOLIPASE D"/>
    <property type="match status" value="1"/>
</dbReference>
<evidence type="ECO:0000313" key="2">
    <source>
        <dbReference type="EMBL" id="MDN3706866.1"/>
    </source>
</evidence>
<dbReference type="Proteomes" id="UP001242368">
    <property type="component" value="Unassembled WGS sequence"/>
</dbReference>
<sequence length="366" mass="41935">MIIILSITALLCLVVIFYMRQPKFGTAPNGKRLEQLLQSPNYKDGKFQNQHFTPDLTEGYSMPGIMYDQLFKKFPNRRPVDRLPSVKTDLKKLNKNENVMVWFGHSSYFIQLNGVRFLVDPVFSGNASPIPGTNTSFAGSDIYTADDMPDIDYLLITHDHYDHLDYETIVAMKDKIKNVVCGLGVGSHFELWGFDITKIIEKDWNESVQITSDMELYTAPARHFSGRTFKRNNTLWLSFLLKAKDFKLYMGGDSGYDTHFAEINAKHGSVDLAILDNGQYNIAWQAIHMLPSEVLEAANDLKTKRLFPVHSSKFMLAQHPWDEPLKKITALNKDKYNFPLVTPMIGQTVYLDDASQVFGQWWKDIK</sequence>
<protein>
    <submittedName>
        <fullName evidence="2">MBL fold metallo-hydrolase</fullName>
    </submittedName>
</protein>
<keyword evidence="3" id="KW-1185">Reference proteome</keyword>
<dbReference type="InterPro" id="IPR001279">
    <property type="entry name" value="Metallo-B-lactamas"/>
</dbReference>
<feature type="domain" description="Metallo-beta-lactamase" evidence="1">
    <location>
        <begin position="116"/>
        <end position="310"/>
    </location>
</feature>
<gene>
    <name evidence="2" type="ORF">QW060_06940</name>
</gene>
<dbReference type="EMBL" id="JAUFQU010000001">
    <property type="protein sequence ID" value="MDN3706866.1"/>
    <property type="molecule type" value="Genomic_DNA"/>
</dbReference>
<evidence type="ECO:0000259" key="1">
    <source>
        <dbReference type="Pfam" id="PF12706"/>
    </source>
</evidence>
<dbReference type="Gene3D" id="3.60.15.10">
    <property type="entry name" value="Ribonuclease Z/Hydroxyacylglutathione hydrolase-like"/>
    <property type="match status" value="1"/>
</dbReference>
<dbReference type="InterPro" id="IPR036866">
    <property type="entry name" value="RibonucZ/Hydroxyglut_hydro"/>
</dbReference>
<proteinExistence type="predicted"/>
<dbReference type="SUPFAM" id="SSF56281">
    <property type="entry name" value="Metallo-hydrolase/oxidoreductase"/>
    <property type="match status" value="1"/>
</dbReference>